<dbReference type="OrthoDB" id="852227at2"/>
<proteinExistence type="predicted"/>
<dbReference type="EMBL" id="RJJD01000001">
    <property type="protein sequence ID" value="RNI31040.1"/>
    <property type="molecule type" value="Genomic_DNA"/>
</dbReference>
<protein>
    <recommendedName>
        <fullName evidence="3">STAS/SEC14 domain-containing protein</fullName>
    </recommendedName>
</protein>
<organism evidence="1 2">
    <name type="scientific">Rufibacter latericius</name>
    <dbReference type="NCBI Taxonomy" id="2487040"/>
    <lineage>
        <taxon>Bacteria</taxon>
        <taxon>Pseudomonadati</taxon>
        <taxon>Bacteroidota</taxon>
        <taxon>Cytophagia</taxon>
        <taxon>Cytophagales</taxon>
        <taxon>Hymenobacteraceae</taxon>
        <taxon>Rufibacter</taxon>
    </lineage>
</organism>
<evidence type="ECO:0000313" key="1">
    <source>
        <dbReference type="EMBL" id="RNI31040.1"/>
    </source>
</evidence>
<reference evidence="1 2" key="1">
    <citation type="submission" date="2018-11" db="EMBL/GenBank/DDBJ databases">
        <title>Rufibacter latericius sp. nov., isolated from water in Baiyang Lake.</title>
        <authorList>
            <person name="Yang Y."/>
        </authorList>
    </citation>
    <scope>NUCLEOTIDE SEQUENCE [LARGE SCALE GENOMIC DNA]</scope>
    <source>
        <strain evidence="1 2">R-22-1c-1</strain>
    </source>
</reference>
<dbReference type="RefSeq" id="WP_123124942.1">
    <property type="nucleotide sequence ID" value="NZ_RJJD01000001.1"/>
</dbReference>
<sequence>MAELWAVTSAHSYISLKYEEDHDWFYIKWSGHIHPDDVVAVAKMYLDLQQQKRCSKLLNDKSDVTGEWEDANDWLQFEWMPQATEMGLQFLAMVLSRDMHDLTTAQDLQRRISPNCQVALFNDISSAMHWLTASESTK</sequence>
<keyword evidence="2" id="KW-1185">Reference proteome</keyword>
<gene>
    <name evidence="1" type="ORF">EFB08_00410</name>
</gene>
<dbReference type="AlphaFoldDB" id="A0A3M9MZW8"/>
<evidence type="ECO:0008006" key="3">
    <source>
        <dbReference type="Google" id="ProtNLM"/>
    </source>
</evidence>
<dbReference type="Proteomes" id="UP000272117">
    <property type="component" value="Unassembled WGS sequence"/>
</dbReference>
<comment type="caution">
    <text evidence="1">The sequence shown here is derived from an EMBL/GenBank/DDBJ whole genome shotgun (WGS) entry which is preliminary data.</text>
</comment>
<name>A0A3M9MZW8_9BACT</name>
<accession>A0A3M9MZW8</accession>
<evidence type="ECO:0000313" key="2">
    <source>
        <dbReference type="Proteomes" id="UP000272117"/>
    </source>
</evidence>